<proteinExistence type="predicted"/>
<evidence type="ECO:0000313" key="2">
    <source>
        <dbReference type="Proteomes" id="UP000593567"/>
    </source>
</evidence>
<gene>
    <name evidence="1" type="ORF">EB796_022362</name>
</gene>
<name>A0A7J7J105_BUGNE</name>
<protein>
    <submittedName>
        <fullName evidence="1">Uncharacterized protein</fullName>
    </submittedName>
</protein>
<comment type="caution">
    <text evidence="1">The sequence shown here is derived from an EMBL/GenBank/DDBJ whole genome shotgun (WGS) entry which is preliminary data.</text>
</comment>
<dbReference type="AlphaFoldDB" id="A0A7J7J105"/>
<dbReference type="EMBL" id="VXIV02003238">
    <property type="protein sequence ID" value="KAF6019334.1"/>
    <property type="molecule type" value="Genomic_DNA"/>
</dbReference>
<keyword evidence="2" id="KW-1185">Reference proteome</keyword>
<sequence>MHTLSIAAASISAKILMTFNDVKRETEYNSNMATLKDVLGENVRLVMADSDGNGVTGVKYQLYLNEKCALDGDEVKVGRERSVNINANENKEILIGNMDIPAEEFGCGPICLFAIADGDSKARARISKACDKGQIDLELVFDDSKLPNKRQSVDFDEDLSSKLNVLKNLKVKNKAGKDSPKRSKELKQSLTVAIRTNSITEEGK</sequence>
<organism evidence="1 2">
    <name type="scientific">Bugula neritina</name>
    <name type="common">Brown bryozoan</name>
    <name type="synonym">Sertularia neritina</name>
    <dbReference type="NCBI Taxonomy" id="10212"/>
    <lineage>
        <taxon>Eukaryota</taxon>
        <taxon>Metazoa</taxon>
        <taxon>Spiralia</taxon>
        <taxon>Lophotrochozoa</taxon>
        <taxon>Bryozoa</taxon>
        <taxon>Gymnolaemata</taxon>
        <taxon>Cheilostomatida</taxon>
        <taxon>Flustrina</taxon>
        <taxon>Buguloidea</taxon>
        <taxon>Bugulidae</taxon>
        <taxon>Bugula</taxon>
    </lineage>
</organism>
<reference evidence="1" key="1">
    <citation type="submission" date="2020-06" db="EMBL/GenBank/DDBJ databases">
        <title>Draft genome of Bugula neritina, a colonial animal packing powerful symbionts and potential medicines.</title>
        <authorList>
            <person name="Rayko M."/>
        </authorList>
    </citation>
    <scope>NUCLEOTIDE SEQUENCE [LARGE SCALE GENOMIC DNA]</scope>
    <source>
        <strain evidence="1">Kwan_BN1</strain>
    </source>
</reference>
<dbReference type="Proteomes" id="UP000593567">
    <property type="component" value="Unassembled WGS sequence"/>
</dbReference>
<evidence type="ECO:0000313" key="1">
    <source>
        <dbReference type="EMBL" id="KAF6019334.1"/>
    </source>
</evidence>
<accession>A0A7J7J105</accession>